<protein>
    <recommendedName>
        <fullName evidence="5">HTH merR-type domain-containing protein</fullName>
    </recommendedName>
</protein>
<accession>A0A2S7FBX4</accession>
<reference evidence="6 7" key="1">
    <citation type="submission" date="2016-01" db="EMBL/GenBank/DDBJ databases">
        <title>Characterization of the Clostridium difficile lineages that are prevalent in Hong Kong and China.</title>
        <authorList>
            <person name="Kwok J.S.-L."/>
            <person name="Lam W.-Y."/>
            <person name="Ip M."/>
            <person name="Chan T.-F."/>
            <person name="Hawkey P.M."/>
            <person name="Tsui S.K.-W."/>
        </authorList>
    </citation>
    <scope>NUCLEOTIDE SEQUENCE [LARGE SCALE GENOMIC DNA]</scope>
    <source>
        <strain evidence="6 7">300064</strain>
    </source>
</reference>
<evidence type="ECO:0000313" key="6">
    <source>
        <dbReference type="EMBL" id="PPV15607.1"/>
    </source>
</evidence>
<dbReference type="EMBL" id="LRDH01000097">
    <property type="protein sequence ID" value="PPV15607.1"/>
    <property type="molecule type" value="Genomic_DNA"/>
</dbReference>
<keyword evidence="2" id="KW-0805">Transcription regulation</keyword>
<gene>
    <name evidence="6" type="ORF">AWN73_11005</name>
</gene>
<dbReference type="SUPFAM" id="SSF46955">
    <property type="entry name" value="Putative DNA-binding domain"/>
    <property type="match status" value="1"/>
</dbReference>
<dbReference type="Proteomes" id="UP000238081">
    <property type="component" value="Unassembled WGS sequence"/>
</dbReference>
<dbReference type="CDD" id="cd01107">
    <property type="entry name" value="HTH_BmrR"/>
    <property type="match status" value="1"/>
</dbReference>
<dbReference type="Gene3D" id="1.10.1660.10">
    <property type="match status" value="1"/>
</dbReference>
<comment type="caution">
    <text evidence="6">The sequence shown here is derived from an EMBL/GenBank/DDBJ whole genome shotgun (WGS) entry which is preliminary data.</text>
</comment>
<dbReference type="SUPFAM" id="SSF55136">
    <property type="entry name" value="Probable bacterial effector-binding domain"/>
    <property type="match status" value="1"/>
</dbReference>
<dbReference type="PROSITE" id="PS50937">
    <property type="entry name" value="HTH_MERR_2"/>
    <property type="match status" value="1"/>
</dbReference>
<organism evidence="6 7">
    <name type="scientific">Clostridium butyricum</name>
    <dbReference type="NCBI Taxonomy" id="1492"/>
    <lineage>
        <taxon>Bacteria</taxon>
        <taxon>Bacillati</taxon>
        <taxon>Bacillota</taxon>
        <taxon>Clostridia</taxon>
        <taxon>Eubacteriales</taxon>
        <taxon>Clostridiaceae</taxon>
        <taxon>Clostridium</taxon>
    </lineage>
</organism>
<dbReference type="InterPro" id="IPR011256">
    <property type="entry name" value="Reg_factor_effector_dom_sf"/>
</dbReference>
<dbReference type="GO" id="GO:0003700">
    <property type="term" value="F:DNA-binding transcription factor activity"/>
    <property type="evidence" value="ECO:0007669"/>
    <property type="project" value="InterPro"/>
</dbReference>
<keyword evidence="1" id="KW-0678">Repressor</keyword>
<sequence length="269" mass="32435">MSKYFTIGEISKLFNIPIKTLRYYDKIGLFKPAIINEQNNYRYYAIDQFVIIDIIKNSKLMGMSLKEIQNIMDCNYSIEDTLSIIKNQINIFETKIFELTQIKNSMENLAHQITEAVNSKNNEVFIEFNKERKYISYNYVSNNIEEQEVNLRKTILEVEHERNEVYSIYGTETSYKKYMEENMIVNSDIRYYIDGRNNEENYNILKEGYYITIIFQDNSYNKYEYYKKISNYIKDNRINVEGDFIETWIMPRSYKNKEITLVKLEIRCK</sequence>
<dbReference type="AlphaFoldDB" id="A0A2S7FBX4"/>
<evidence type="ECO:0000256" key="1">
    <source>
        <dbReference type="ARBA" id="ARBA00022491"/>
    </source>
</evidence>
<keyword evidence="4" id="KW-0804">Transcription</keyword>
<dbReference type="Gene3D" id="3.20.80.10">
    <property type="entry name" value="Regulatory factor, effector binding domain"/>
    <property type="match status" value="1"/>
</dbReference>
<dbReference type="InterPro" id="IPR000551">
    <property type="entry name" value="MerR-type_HTH_dom"/>
</dbReference>
<evidence type="ECO:0000259" key="5">
    <source>
        <dbReference type="PROSITE" id="PS50937"/>
    </source>
</evidence>
<evidence type="ECO:0000256" key="2">
    <source>
        <dbReference type="ARBA" id="ARBA00023015"/>
    </source>
</evidence>
<dbReference type="PANTHER" id="PTHR30204:SF69">
    <property type="entry name" value="MERR-FAMILY TRANSCRIPTIONAL REGULATOR"/>
    <property type="match status" value="1"/>
</dbReference>
<dbReference type="GO" id="GO:0003677">
    <property type="term" value="F:DNA binding"/>
    <property type="evidence" value="ECO:0007669"/>
    <property type="project" value="UniProtKB-KW"/>
</dbReference>
<dbReference type="RefSeq" id="WP_043666292.1">
    <property type="nucleotide sequence ID" value="NZ_JSEG01000022.1"/>
</dbReference>
<evidence type="ECO:0000256" key="4">
    <source>
        <dbReference type="ARBA" id="ARBA00023163"/>
    </source>
</evidence>
<dbReference type="Pfam" id="PF13411">
    <property type="entry name" value="MerR_1"/>
    <property type="match status" value="1"/>
</dbReference>
<feature type="domain" description="HTH merR-type" evidence="5">
    <location>
        <begin position="4"/>
        <end position="74"/>
    </location>
</feature>
<evidence type="ECO:0000256" key="3">
    <source>
        <dbReference type="ARBA" id="ARBA00023125"/>
    </source>
</evidence>
<name>A0A2S7FBX4_CLOBU</name>
<evidence type="ECO:0000313" key="7">
    <source>
        <dbReference type="Proteomes" id="UP000238081"/>
    </source>
</evidence>
<dbReference type="SMART" id="SM00422">
    <property type="entry name" value="HTH_MERR"/>
    <property type="match status" value="1"/>
</dbReference>
<proteinExistence type="predicted"/>
<dbReference type="InterPro" id="IPR009061">
    <property type="entry name" value="DNA-bd_dom_put_sf"/>
</dbReference>
<dbReference type="PANTHER" id="PTHR30204">
    <property type="entry name" value="REDOX-CYCLING DRUG-SENSING TRANSCRIPTIONAL ACTIVATOR SOXR"/>
    <property type="match status" value="1"/>
</dbReference>
<dbReference type="InterPro" id="IPR047057">
    <property type="entry name" value="MerR_fam"/>
</dbReference>
<keyword evidence="3" id="KW-0238">DNA-binding</keyword>